<dbReference type="Pfam" id="PF10127">
    <property type="entry name" value="RlaP"/>
    <property type="match status" value="1"/>
</dbReference>
<proteinExistence type="predicted"/>
<dbReference type="STRING" id="283909.R7TL89"/>
<reference evidence="1 3" key="2">
    <citation type="journal article" date="2013" name="Nature">
        <title>Insights into bilaterian evolution from three spiralian genomes.</title>
        <authorList>
            <person name="Simakov O."/>
            <person name="Marletaz F."/>
            <person name="Cho S.J."/>
            <person name="Edsinger-Gonzales E."/>
            <person name="Havlak P."/>
            <person name="Hellsten U."/>
            <person name="Kuo D.H."/>
            <person name="Larsson T."/>
            <person name="Lv J."/>
            <person name="Arendt D."/>
            <person name="Savage R."/>
            <person name="Osoegawa K."/>
            <person name="de Jong P."/>
            <person name="Grimwood J."/>
            <person name="Chapman J.A."/>
            <person name="Shapiro H."/>
            <person name="Aerts A."/>
            <person name="Otillar R.P."/>
            <person name="Terry A.Y."/>
            <person name="Boore J.L."/>
            <person name="Grigoriev I.V."/>
            <person name="Lindberg D.R."/>
            <person name="Seaver E.C."/>
            <person name="Weisblat D.A."/>
            <person name="Putnam N.H."/>
            <person name="Rokhsar D.S."/>
        </authorList>
    </citation>
    <scope>NUCLEOTIDE SEQUENCE</scope>
    <source>
        <strain evidence="1 3">I ESC-2004</strain>
    </source>
</reference>
<name>R7TL89_CAPTE</name>
<dbReference type="EnsemblMetazoa" id="CapteT207458">
    <property type="protein sequence ID" value="CapteP207458"/>
    <property type="gene ID" value="CapteG207458"/>
</dbReference>
<dbReference type="PANTHER" id="PTHR34817:SF1">
    <property type="entry name" value="NUCLEOTIDYLTRANSFERASE"/>
    <property type="match status" value="1"/>
</dbReference>
<dbReference type="AlphaFoldDB" id="R7TL89"/>
<dbReference type="InterPro" id="IPR018775">
    <property type="entry name" value="RlaP"/>
</dbReference>
<gene>
    <name evidence="1" type="ORF">CAPTEDRAFT_207458</name>
</gene>
<dbReference type="EMBL" id="KB309374">
    <property type="protein sequence ID" value="ELT94613.1"/>
    <property type="molecule type" value="Genomic_DNA"/>
</dbReference>
<dbReference type="Proteomes" id="UP000014760">
    <property type="component" value="Unassembled WGS sequence"/>
</dbReference>
<dbReference type="EMBL" id="AMQN01002499">
    <property type="status" value="NOT_ANNOTATED_CDS"/>
    <property type="molecule type" value="Genomic_DNA"/>
</dbReference>
<sequence length="522" mass="59027">MTLRIISRDASIFTSICPQNNPNLATPRHNGPDLKNVLAVCDSLRETKSDLEGTSIDFMKVEVQNGAELLRLHQMILMHLPSSLTNVVRKEMADIVRNIFQGTVRKVLYCALITCPWYSATQSERGQKAKRNSLLVVYQSHPHQFLAPVNHKIKERDSESVDLDWLYAVEAQFFARYLIRGKSRLIEALNVGSVIHEDDSFVRLKSRLCSLEVTQLQGFVDQSLGQAFGLVGHKSKDGRLTLREKVVLQDFCSSFRLLWYCDLVLSGQAFHIDELRDVDSSSMAGQALSLLTTAYQQHRSGLMPEMLDVVIKWKQSLDKLRKKMKFASVVEIERCIGDFLVDIRTAEFSILPDCALTPENQLKVETLLGQAGSEAVRGMPASDILLIAQAGSHLYGLKTPDSDIDYVIIYRTPLKTILGTCRTLTESSECRGPEKSVEFGTYEARLLTEMLWKCSVVMLELVFADDLEYVSPLWKVLQDNKSVFVTEKAIVQYLGLIKNNMALIENKKHSGKPRERKIFYQA</sequence>
<keyword evidence="3" id="KW-1185">Reference proteome</keyword>
<evidence type="ECO:0000313" key="2">
    <source>
        <dbReference type="EnsemblMetazoa" id="CapteP207458"/>
    </source>
</evidence>
<dbReference type="OrthoDB" id="6142798at2759"/>
<protein>
    <submittedName>
        <fullName evidence="1 2">Uncharacterized protein</fullName>
    </submittedName>
</protein>
<organism evidence="1">
    <name type="scientific">Capitella teleta</name>
    <name type="common">Polychaete worm</name>
    <dbReference type="NCBI Taxonomy" id="283909"/>
    <lineage>
        <taxon>Eukaryota</taxon>
        <taxon>Metazoa</taxon>
        <taxon>Spiralia</taxon>
        <taxon>Lophotrochozoa</taxon>
        <taxon>Annelida</taxon>
        <taxon>Polychaeta</taxon>
        <taxon>Sedentaria</taxon>
        <taxon>Scolecida</taxon>
        <taxon>Capitellidae</taxon>
        <taxon>Capitella</taxon>
    </lineage>
</organism>
<accession>R7TL89</accession>
<reference evidence="3" key="1">
    <citation type="submission" date="2012-12" db="EMBL/GenBank/DDBJ databases">
        <authorList>
            <person name="Hellsten U."/>
            <person name="Grimwood J."/>
            <person name="Chapman J.A."/>
            <person name="Shapiro H."/>
            <person name="Aerts A."/>
            <person name="Otillar R.P."/>
            <person name="Terry A.Y."/>
            <person name="Boore J.L."/>
            <person name="Simakov O."/>
            <person name="Marletaz F."/>
            <person name="Cho S.-J."/>
            <person name="Edsinger-Gonzales E."/>
            <person name="Havlak P."/>
            <person name="Kuo D.-H."/>
            <person name="Larsson T."/>
            <person name="Lv J."/>
            <person name="Arendt D."/>
            <person name="Savage R."/>
            <person name="Osoegawa K."/>
            <person name="de Jong P."/>
            <person name="Lindberg D.R."/>
            <person name="Seaver E.C."/>
            <person name="Weisblat D.A."/>
            <person name="Putnam N.H."/>
            <person name="Grigoriev I.V."/>
            <person name="Rokhsar D.S."/>
        </authorList>
    </citation>
    <scope>NUCLEOTIDE SEQUENCE</scope>
    <source>
        <strain evidence="3">I ESC-2004</strain>
    </source>
</reference>
<evidence type="ECO:0000313" key="3">
    <source>
        <dbReference type="Proteomes" id="UP000014760"/>
    </source>
</evidence>
<dbReference type="HOGENOM" id="CLU_522004_0_0_1"/>
<dbReference type="OMA" id="QFEYGAY"/>
<evidence type="ECO:0000313" key="1">
    <source>
        <dbReference type="EMBL" id="ELT94613.1"/>
    </source>
</evidence>
<reference evidence="2" key="3">
    <citation type="submission" date="2015-06" db="UniProtKB">
        <authorList>
            <consortium name="EnsemblMetazoa"/>
        </authorList>
    </citation>
    <scope>IDENTIFICATION</scope>
</reference>
<dbReference type="PANTHER" id="PTHR34817">
    <property type="entry name" value="NUCLEOTIDYLTRANSFERASE"/>
    <property type="match status" value="1"/>
</dbReference>